<evidence type="ECO:0000313" key="2">
    <source>
        <dbReference type="EMBL" id="KAG6504451.1"/>
    </source>
</evidence>
<gene>
    <name evidence="2" type="ORF">ZIOFF_036784</name>
</gene>
<organism evidence="2 3">
    <name type="scientific">Zingiber officinale</name>
    <name type="common">Ginger</name>
    <name type="synonym">Amomum zingiber</name>
    <dbReference type="NCBI Taxonomy" id="94328"/>
    <lineage>
        <taxon>Eukaryota</taxon>
        <taxon>Viridiplantae</taxon>
        <taxon>Streptophyta</taxon>
        <taxon>Embryophyta</taxon>
        <taxon>Tracheophyta</taxon>
        <taxon>Spermatophyta</taxon>
        <taxon>Magnoliopsida</taxon>
        <taxon>Liliopsida</taxon>
        <taxon>Zingiberales</taxon>
        <taxon>Zingiberaceae</taxon>
        <taxon>Zingiber</taxon>
    </lineage>
</organism>
<feature type="compositionally biased region" description="Acidic residues" evidence="1">
    <location>
        <begin position="1"/>
        <end position="10"/>
    </location>
</feature>
<protein>
    <submittedName>
        <fullName evidence="2">Uncharacterized protein</fullName>
    </submittedName>
</protein>
<feature type="region of interest" description="Disordered" evidence="1">
    <location>
        <begin position="235"/>
        <end position="260"/>
    </location>
</feature>
<dbReference type="AlphaFoldDB" id="A0A8J5GE43"/>
<evidence type="ECO:0000313" key="3">
    <source>
        <dbReference type="Proteomes" id="UP000734854"/>
    </source>
</evidence>
<comment type="caution">
    <text evidence="2">The sequence shown here is derived from an EMBL/GenBank/DDBJ whole genome shotgun (WGS) entry which is preliminary data.</text>
</comment>
<evidence type="ECO:0000256" key="1">
    <source>
        <dbReference type="SAM" id="MobiDB-lite"/>
    </source>
</evidence>
<sequence>MENDSFDTQDDLNKFEDDLEEKFDPEEIEKESQSQIENETKTISELVYDDDEIDKDMDFERRNQMLKQKLEVHSPSYCSHPAASFPMIAARLSLLASESPVSLLLCICPQTSRFTKPKVDLVYTTSRRERREEAMASFARRRAGDLFQIEVVQWTSVLFRGFRAASSDENGIVLSSISSFHTEERCMGIGRRRVGRRKLPPTGSVLPMNYSIATKEIAVREALNSALDEEMSADAKISSMDEDGSVKDSASSVLGRSHDQVRSFERKIYQLGDK</sequence>
<reference evidence="2 3" key="1">
    <citation type="submission" date="2020-08" db="EMBL/GenBank/DDBJ databases">
        <title>Plant Genome Project.</title>
        <authorList>
            <person name="Zhang R.-G."/>
        </authorList>
    </citation>
    <scope>NUCLEOTIDE SEQUENCE [LARGE SCALE GENOMIC DNA]</scope>
    <source>
        <tissue evidence="2">Rhizome</tissue>
    </source>
</reference>
<feature type="region of interest" description="Disordered" evidence="1">
    <location>
        <begin position="1"/>
        <end position="42"/>
    </location>
</feature>
<feature type="compositionally biased region" description="Acidic residues" evidence="1">
    <location>
        <begin position="17"/>
        <end position="29"/>
    </location>
</feature>
<proteinExistence type="predicted"/>
<dbReference type="EMBL" id="JACMSC010000010">
    <property type="protein sequence ID" value="KAG6504451.1"/>
    <property type="molecule type" value="Genomic_DNA"/>
</dbReference>
<keyword evidence="3" id="KW-1185">Reference proteome</keyword>
<name>A0A8J5GE43_ZINOF</name>
<dbReference type="Proteomes" id="UP000734854">
    <property type="component" value="Unassembled WGS sequence"/>
</dbReference>
<accession>A0A8J5GE43</accession>